<gene>
    <name evidence="2" type="ORF">PIB30_069795</name>
</gene>
<sequence>MAEEKASNSSTSTDDSSATYKTQPSPSRAESLPLTSSVSTSLQGNASSWVPLQQLVSQQTTSGWVATPTNMWVPPQIVNQGARLEFGLPINYTTPIEPASRGQGGFVIKSNPVYTNPTPNTQHIHQRWYPPPPQGGNYGYSNNPLPSFGAY</sequence>
<feature type="compositionally biased region" description="Low complexity" evidence="1">
    <location>
        <begin position="31"/>
        <end position="40"/>
    </location>
</feature>
<organism evidence="2 3">
    <name type="scientific">Stylosanthes scabra</name>
    <dbReference type="NCBI Taxonomy" id="79078"/>
    <lineage>
        <taxon>Eukaryota</taxon>
        <taxon>Viridiplantae</taxon>
        <taxon>Streptophyta</taxon>
        <taxon>Embryophyta</taxon>
        <taxon>Tracheophyta</taxon>
        <taxon>Spermatophyta</taxon>
        <taxon>Magnoliopsida</taxon>
        <taxon>eudicotyledons</taxon>
        <taxon>Gunneridae</taxon>
        <taxon>Pentapetalae</taxon>
        <taxon>rosids</taxon>
        <taxon>fabids</taxon>
        <taxon>Fabales</taxon>
        <taxon>Fabaceae</taxon>
        <taxon>Papilionoideae</taxon>
        <taxon>50 kb inversion clade</taxon>
        <taxon>dalbergioids sensu lato</taxon>
        <taxon>Dalbergieae</taxon>
        <taxon>Pterocarpus clade</taxon>
        <taxon>Stylosanthes</taxon>
    </lineage>
</organism>
<feature type="compositionally biased region" description="Low complexity" evidence="1">
    <location>
        <begin position="7"/>
        <end position="19"/>
    </location>
</feature>
<evidence type="ECO:0000313" key="3">
    <source>
        <dbReference type="Proteomes" id="UP001341840"/>
    </source>
</evidence>
<keyword evidence="3" id="KW-1185">Reference proteome</keyword>
<name>A0ABU6WN06_9FABA</name>
<dbReference type="Proteomes" id="UP001341840">
    <property type="component" value="Unassembled WGS sequence"/>
</dbReference>
<accession>A0ABU6WN06</accession>
<reference evidence="2 3" key="1">
    <citation type="journal article" date="2023" name="Plants (Basel)">
        <title>Bridging the Gap: Combining Genomics and Transcriptomics Approaches to Understand Stylosanthes scabra, an Orphan Legume from the Brazilian Caatinga.</title>
        <authorList>
            <person name="Ferreira-Neto J.R.C."/>
            <person name="da Silva M.D."/>
            <person name="Binneck E."/>
            <person name="de Melo N.F."/>
            <person name="da Silva R.H."/>
            <person name="de Melo A.L.T.M."/>
            <person name="Pandolfi V."/>
            <person name="Bustamante F.O."/>
            <person name="Brasileiro-Vidal A.C."/>
            <person name="Benko-Iseppon A.M."/>
        </authorList>
    </citation>
    <scope>NUCLEOTIDE SEQUENCE [LARGE SCALE GENOMIC DNA]</scope>
    <source>
        <tissue evidence="2">Leaves</tissue>
    </source>
</reference>
<proteinExistence type="predicted"/>
<dbReference type="EMBL" id="JASCZI010182016">
    <property type="protein sequence ID" value="MED6186759.1"/>
    <property type="molecule type" value="Genomic_DNA"/>
</dbReference>
<evidence type="ECO:0000313" key="2">
    <source>
        <dbReference type="EMBL" id="MED6186759.1"/>
    </source>
</evidence>
<protein>
    <submittedName>
        <fullName evidence="2">Uncharacterized protein</fullName>
    </submittedName>
</protein>
<evidence type="ECO:0000256" key="1">
    <source>
        <dbReference type="SAM" id="MobiDB-lite"/>
    </source>
</evidence>
<feature type="region of interest" description="Disordered" evidence="1">
    <location>
        <begin position="1"/>
        <end position="40"/>
    </location>
</feature>
<comment type="caution">
    <text evidence="2">The sequence shown here is derived from an EMBL/GenBank/DDBJ whole genome shotgun (WGS) entry which is preliminary data.</text>
</comment>
<feature type="region of interest" description="Disordered" evidence="1">
    <location>
        <begin position="117"/>
        <end position="143"/>
    </location>
</feature>